<protein>
    <submittedName>
        <fullName evidence="2">Secretory lipase</fullName>
    </submittedName>
</protein>
<sequence>MMTWCKGARTACVAAMVLSLWPGLAQASNPGDPYAAGPHPAGPVQEGFYSVAPAELPGRAGTLIRAEPVAPPPGASVAYRIIYRSRSDAGRPVAVSGVIAAGPQESRAPRPVVSWGHGTTGIAPGCAPSLMPQHDFRSISGLQQLLADGYVVVATDYQGLGEGSVHPYLDGRSAAHAMIDAVRAARALPGLHAGSRYATWGFSEGGQASLFAGQVARSYAPELRLEGVAAVSAPTQLRRLLASDIGTPAGDVVASFAAWSWSRSYGLPLGEVVRPEAVPTVARIATLCSIGLPERLALGLAALTYGQTGFLQPGAAHRADWGRVIAMNSAQPRRGVPVFLAQGEGDALVAPAATRDFARQLCRDGVKLDYREVPFASHGDAATASASAATDWLAARLSGARPISDCATLAARERSR</sequence>
<dbReference type="eggNOG" id="COG1073">
    <property type="taxonomic scope" value="Bacteria"/>
</dbReference>
<dbReference type="GO" id="GO:0004806">
    <property type="term" value="F:triacylglycerol lipase activity"/>
    <property type="evidence" value="ECO:0007669"/>
    <property type="project" value="InterPro"/>
</dbReference>
<accession>D6ZYR1</accession>
<dbReference type="ESTHER" id="stand-d6zyr1">
    <property type="family name" value="Fungal-Bact_LIP"/>
</dbReference>
<keyword evidence="3" id="KW-1185">Reference proteome</keyword>
<proteinExistence type="predicted"/>
<evidence type="ECO:0000313" key="2">
    <source>
        <dbReference type="EMBL" id="ADH91030.1"/>
    </source>
</evidence>
<dbReference type="PANTHER" id="PTHR34853:SF1">
    <property type="entry name" value="LIPASE 5"/>
    <property type="match status" value="1"/>
</dbReference>
<dbReference type="PANTHER" id="PTHR34853">
    <property type="match status" value="1"/>
</dbReference>
<dbReference type="GO" id="GO:0016042">
    <property type="term" value="P:lipid catabolic process"/>
    <property type="evidence" value="ECO:0007669"/>
    <property type="project" value="InterPro"/>
</dbReference>
<dbReference type="AlphaFoldDB" id="D6ZYR1"/>
<organism evidence="2 3">
    <name type="scientific">Ancylobacter novellus (strain ATCC 8093 / DSM 506 / JCM 20403 / CCM 1077 / IAM 12100 / NBRC 12443 / NCIMB 10456)</name>
    <name type="common">Starkeya novella</name>
    <dbReference type="NCBI Taxonomy" id="639283"/>
    <lineage>
        <taxon>Bacteria</taxon>
        <taxon>Pseudomonadati</taxon>
        <taxon>Pseudomonadota</taxon>
        <taxon>Alphaproteobacteria</taxon>
        <taxon>Hyphomicrobiales</taxon>
        <taxon>Xanthobacteraceae</taxon>
        <taxon>Ancylobacter</taxon>
    </lineage>
</organism>
<dbReference type="InterPro" id="IPR005152">
    <property type="entry name" value="Lipase_secreted"/>
</dbReference>
<name>D6ZYR1_ANCN5</name>
<gene>
    <name evidence="2" type="ordered locus">Snov_3760</name>
</gene>
<dbReference type="KEGG" id="sno:Snov_3760"/>
<feature type="signal peptide" evidence="1">
    <location>
        <begin position="1"/>
        <end position="27"/>
    </location>
</feature>
<dbReference type="SUPFAM" id="SSF53474">
    <property type="entry name" value="alpha/beta-Hydrolases"/>
    <property type="match status" value="1"/>
</dbReference>
<evidence type="ECO:0000313" key="3">
    <source>
        <dbReference type="Proteomes" id="UP000006633"/>
    </source>
</evidence>
<dbReference type="STRING" id="639283.Snov_3760"/>
<dbReference type="Pfam" id="PF03583">
    <property type="entry name" value="LIP"/>
    <property type="match status" value="2"/>
</dbReference>
<dbReference type="PIRSF" id="PIRSF029171">
    <property type="entry name" value="Esterase_LipA"/>
    <property type="match status" value="1"/>
</dbReference>
<keyword evidence="1" id="KW-0732">Signal</keyword>
<feature type="chain" id="PRO_5003092023" evidence="1">
    <location>
        <begin position="28"/>
        <end position="416"/>
    </location>
</feature>
<reference evidence="2 3" key="1">
    <citation type="journal article" date="2012" name="Stand. Genomic Sci.">
        <title>Complete genome sequence of the facultatively chemolithoautotrophic and methylotrophic alpha Proteobacterium Starkeya novella type strain (ATCC 8093(T)).</title>
        <authorList>
            <person name="Kappler U."/>
            <person name="Davenport K."/>
            <person name="Beatson S."/>
            <person name="Lucas S."/>
            <person name="Lapidus A."/>
            <person name="Copeland A."/>
            <person name="Berry K.W."/>
            <person name="Glavina Del Rio T."/>
            <person name="Hammon N."/>
            <person name="Dalin E."/>
            <person name="Tice H."/>
            <person name="Pitluck S."/>
            <person name="Richardson P."/>
            <person name="Bruce D."/>
            <person name="Goodwin L.A."/>
            <person name="Han C."/>
            <person name="Tapia R."/>
            <person name="Detter J.C."/>
            <person name="Chang Y.J."/>
            <person name="Jeffries C.D."/>
            <person name="Land M."/>
            <person name="Hauser L."/>
            <person name="Kyrpides N.C."/>
            <person name="Goker M."/>
            <person name="Ivanova N."/>
            <person name="Klenk H.P."/>
            <person name="Woyke T."/>
        </authorList>
    </citation>
    <scope>NUCLEOTIDE SEQUENCE [LARGE SCALE GENOMIC DNA]</scope>
    <source>
        <strain evidence="3">ATCC 8093 / DSM 506 / JCM 20403 / CCM 1077 / IAM 12100 / NBRC 12443 / NCIMB 10456</strain>
    </source>
</reference>
<evidence type="ECO:0000256" key="1">
    <source>
        <dbReference type="SAM" id="SignalP"/>
    </source>
</evidence>
<dbReference type="EMBL" id="CP002026">
    <property type="protein sequence ID" value="ADH91030.1"/>
    <property type="molecule type" value="Genomic_DNA"/>
</dbReference>
<dbReference type="OrthoDB" id="9955at2"/>
<dbReference type="Proteomes" id="UP000006633">
    <property type="component" value="Chromosome"/>
</dbReference>
<dbReference type="HOGENOM" id="CLU_029538_3_3_5"/>
<dbReference type="InterPro" id="IPR029058">
    <property type="entry name" value="AB_hydrolase_fold"/>
</dbReference>
<dbReference type="Gene3D" id="3.40.50.1820">
    <property type="entry name" value="alpha/beta hydrolase"/>
    <property type="match status" value="2"/>
</dbReference>